<dbReference type="OrthoDB" id="19087at10239"/>
<dbReference type="GeneID" id="14011235"/>
<feature type="transmembrane region" description="Helical" evidence="1">
    <location>
        <begin position="66"/>
        <end position="88"/>
    </location>
</feature>
<evidence type="ECO:0000256" key="1">
    <source>
        <dbReference type="SAM" id="Phobius"/>
    </source>
</evidence>
<proteinExistence type="predicted"/>
<keyword evidence="3" id="KW-1185">Reference proteome</keyword>
<accession>K7PBD3</accession>
<gene>
    <name evidence="2" type="ORF">CyHV1_ORF82</name>
</gene>
<name>K7PBD3_9VIRU</name>
<evidence type="ECO:0000313" key="3">
    <source>
        <dbReference type="Proteomes" id="UP000118426"/>
    </source>
</evidence>
<dbReference type="EMBL" id="JQ815363">
    <property type="protein sequence ID" value="AFJ20379.1"/>
    <property type="molecule type" value="Genomic_DNA"/>
</dbReference>
<evidence type="ECO:0000313" key="2">
    <source>
        <dbReference type="EMBL" id="AFJ20379.1"/>
    </source>
</evidence>
<sequence length="296" mass="32197">MSVYRFNRLKTDDDEGEQVAEGLDVGDGDEAVRGGGVGGTVTADDRDYPPQLRSGGRLRHIEGPGLDVACSSLFLAGWICMAVAVFMVDRVSEAQYTQLEPSASVYHTVLSLLGETANGTKATCFDGGITPMRNKVLTVSLFNVGTYLLKITVFVHFVFSALRDYAAVHTGGILLSSTAGLGLMEDAEEYNQRARSVALTMVRIALFPMAMAHLCAAIVLHQMQSYMEAYSVSVESGKRSYCFRVYLFYGLVFCQALLSAFAGLVALVKTVSRTDLKSTRGQIKRRLEGQSVTRIL</sequence>
<feature type="transmembrane region" description="Helical" evidence="1">
    <location>
        <begin position="243"/>
        <end position="268"/>
    </location>
</feature>
<keyword evidence="1" id="KW-1133">Transmembrane helix</keyword>
<dbReference type="RefSeq" id="YP_007003745.1">
    <property type="nucleotide sequence ID" value="NC_019491.1"/>
</dbReference>
<dbReference type="Proteomes" id="UP000118426">
    <property type="component" value="Segment"/>
</dbReference>
<feature type="transmembrane region" description="Helical" evidence="1">
    <location>
        <begin position="136"/>
        <end position="159"/>
    </location>
</feature>
<dbReference type="KEGG" id="vg:14011235"/>
<keyword evidence="1" id="KW-0812">Transmembrane</keyword>
<feature type="transmembrane region" description="Helical" evidence="1">
    <location>
        <begin position="165"/>
        <end position="184"/>
    </location>
</feature>
<organism evidence="2 3">
    <name type="scientific">Cyprinid herpesvirus 1</name>
    <dbReference type="NCBI Taxonomy" id="317858"/>
    <lineage>
        <taxon>Viruses</taxon>
        <taxon>Duplodnaviria</taxon>
        <taxon>Heunggongvirae</taxon>
        <taxon>Peploviricota</taxon>
        <taxon>Herviviricetes</taxon>
        <taxon>Herpesvirales</taxon>
        <taxon>Alloherpesviridae</taxon>
        <taxon>Cyvirus</taxon>
        <taxon>Cyvirus cyprinidallo1</taxon>
    </lineage>
</organism>
<feature type="transmembrane region" description="Helical" evidence="1">
    <location>
        <begin position="204"/>
        <end position="223"/>
    </location>
</feature>
<reference evidence="2 3" key="1">
    <citation type="journal article" date="2013" name="J. Virol.">
        <title>Comparative genomics of carp herpesviruses.</title>
        <authorList>
            <person name="Davison A.J."/>
            <person name="Kurobe T."/>
            <person name="Gatherer D."/>
            <person name="Cunningham C."/>
            <person name="Korf I."/>
            <person name="Fukuda H."/>
            <person name="Hedrick R.P."/>
            <person name="Waltzek T.B."/>
        </authorList>
    </citation>
    <scope>NUCLEOTIDE SEQUENCE [LARGE SCALE GENOMIC DNA]</scope>
    <source>
        <strain evidence="2">NG-J1</strain>
    </source>
</reference>
<keyword evidence="1" id="KW-0472">Membrane</keyword>
<protein>
    <submittedName>
        <fullName evidence="2">Membrane protein ORF82</fullName>
    </submittedName>
</protein>